<protein>
    <submittedName>
        <fullName evidence="3">Uncharacterized protein</fullName>
    </submittedName>
</protein>
<organism evidence="3">
    <name type="scientific">Fusarium odoratissimum (strain NRRL 54006)</name>
    <dbReference type="NCBI Taxonomy" id="1089451"/>
    <lineage>
        <taxon>Eukaryota</taxon>
        <taxon>Fungi</taxon>
        <taxon>Dikarya</taxon>
        <taxon>Ascomycota</taxon>
        <taxon>Pezizomycotina</taxon>
        <taxon>Sordariomycetes</taxon>
        <taxon>Hypocreomycetidae</taxon>
        <taxon>Hypocreales</taxon>
        <taxon>Nectriaceae</taxon>
        <taxon>Fusarium</taxon>
        <taxon>Fusarium oxysporum species complex</taxon>
        <taxon>Fusarium oxysporum f. sp. cubense (strain race 4)</taxon>
    </lineage>
</organism>
<dbReference type="EMBL" id="JH658273">
    <property type="protein sequence ID" value="EXM09508.1"/>
    <property type="molecule type" value="Genomic_DNA"/>
</dbReference>
<evidence type="ECO:0000256" key="2">
    <source>
        <dbReference type="SAM" id="MobiDB-lite"/>
    </source>
</evidence>
<evidence type="ECO:0000256" key="1">
    <source>
        <dbReference type="SAM" id="Coils"/>
    </source>
</evidence>
<dbReference type="GeneID" id="42027481"/>
<feature type="compositionally biased region" description="Acidic residues" evidence="2">
    <location>
        <begin position="151"/>
        <end position="184"/>
    </location>
</feature>
<dbReference type="AlphaFoldDB" id="X0K7S5"/>
<dbReference type="Proteomes" id="UP000030685">
    <property type="component" value="Unassembled WGS sequence"/>
</dbReference>
<feature type="compositionally biased region" description="Acidic residues" evidence="2">
    <location>
        <begin position="849"/>
        <end position="859"/>
    </location>
</feature>
<feature type="compositionally biased region" description="Basic and acidic residues" evidence="2">
    <location>
        <begin position="92"/>
        <end position="102"/>
    </location>
</feature>
<reference evidence="3" key="1">
    <citation type="submission" date="2011-11" db="EMBL/GenBank/DDBJ databases">
        <title>The Genome Sequence of Fusarium oxysporum II5.</title>
        <authorList>
            <consortium name="The Broad Institute Genome Sequencing Platform"/>
            <person name="Ma L.-J."/>
            <person name="Gale L.R."/>
            <person name="Schwartz D.C."/>
            <person name="Zhou S."/>
            <person name="Corby-Kistler H."/>
            <person name="Young S.K."/>
            <person name="Zeng Q."/>
            <person name="Gargeya S."/>
            <person name="Fitzgerald M."/>
            <person name="Haas B."/>
            <person name="Abouelleil A."/>
            <person name="Alvarado L."/>
            <person name="Arachchi H.M."/>
            <person name="Berlin A."/>
            <person name="Brown A."/>
            <person name="Chapman S.B."/>
            <person name="Chen Z."/>
            <person name="Dunbar C."/>
            <person name="Freedman E."/>
            <person name="Gearin G."/>
            <person name="Goldberg J."/>
            <person name="Griggs A."/>
            <person name="Gujja S."/>
            <person name="Heiman D."/>
            <person name="Howarth C."/>
            <person name="Larson L."/>
            <person name="Lui A."/>
            <person name="MacDonald P.J.P."/>
            <person name="Montmayeur A."/>
            <person name="Murphy C."/>
            <person name="Neiman D."/>
            <person name="Pearson M."/>
            <person name="Priest M."/>
            <person name="Roberts A."/>
            <person name="Saif S."/>
            <person name="Shea T."/>
            <person name="Shenoy N."/>
            <person name="Sisk P."/>
            <person name="Stolte C."/>
            <person name="Sykes S."/>
            <person name="Wortman J."/>
            <person name="Nusbaum C."/>
            <person name="Birren B."/>
        </authorList>
    </citation>
    <scope>NUCLEOTIDE SEQUENCE [LARGE SCALE GENOMIC DNA]</scope>
    <source>
        <strain evidence="3">54006</strain>
    </source>
</reference>
<feature type="compositionally biased region" description="Acidic residues" evidence="2">
    <location>
        <begin position="766"/>
        <end position="808"/>
    </location>
</feature>
<feature type="coiled-coil region" evidence="1">
    <location>
        <begin position="282"/>
        <end position="309"/>
    </location>
</feature>
<feature type="region of interest" description="Disordered" evidence="2">
    <location>
        <begin position="1"/>
        <end position="193"/>
    </location>
</feature>
<feature type="compositionally biased region" description="Acidic residues" evidence="2">
    <location>
        <begin position="114"/>
        <end position="123"/>
    </location>
</feature>
<accession>X0K7S5</accession>
<name>X0K7S5_FUSO5</name>
<reference evidence="3" key="2">
    <citation type="submission" date="2012-05" db="EMBL/GenBank/DDBJ databases">
        <title>The Genome Annotation of Fusarium oxysporum II5.</title>
        <authorList>
            <consortium name="The Broad Institute Genomics Platform"/>
            <person name="Ma L.-J."/>
            <person name="Corby-Kistler H."/>
            <person name="Broz K."/>
            <person name="Gale L.R."/>
            <person name="Jonkers W."/>
            <person name="O'Donnell K."/>
            <person name="Ploetz R."/>
            <person name="Steinberg C."/>
            <person name="Schwartz D.C."/>
            <person name="VanEtten H."/>
            <person name="Zhou S."/>
            <person name="Young S.K."/>
            <person name="Zeng Q."/>
            <person name="Gargeya S."/>
            <person name="Fitzgerald M."/>
            <person name="Abouelleil A."/>
            <person name="Alvarado L."/>
            <person name="Chapman S.B."/>
            <person name="Gainer-Dewar J."/>
            <person name="Goldberg J."/>
            <person name="Griggs A."/>
            <person name="Gujja S."/>
            <person name="Hansen M."/>
            <person name="Howarth C."/>
            <person name="Imamovic A."/>
            <person name="Ireland A."/>
            <person name="Larimer J."/>
            <person name="McCowan C."/>
            <person name="Murphy C."/>
            <person name="Pearson M."/>
            <person name="Poon T.W."/>
            <person name="Priest M."/>
            <person name="Roberts A."/>
            <person name="Saif S."/>
            <person name="Shea T."/>
            <person name="Sykes S."/>
            <person name="Wortman J."/>
            <person name="Nusbaum C."/>
            <person name="Birren B."/>
        </authorList>
    </citation>
    <scope>NUCLEOTIDE SEQUENCE</scope>
    <source>
        <strain evidence="3">54006</strain>
    </source>
</reference>
<dbReference type="VEuPathDB" id="FungiDB:FOIG_02306"/>
<feature type="compositionally biased region" description="Basic and acidic residues" evidence="2">
    <location>
        <begin position="22"/>
        <end position="49"/>
    </location>
</feature>
<feature type="compositionally biased region" description="Acidic residues" evidence="2">
    <location>
        <begin position="1002"/>
        <end position="1016"/>
    </location>
</feature>
<dbReference type="HOGENOM" id="CLU_288692_0_0_1"/>
<gene>
    <name evidence="3" type="ORF">FOIG_02306</name>
</gene>
<sequence>MSDGSSSDSDAEFIDLTGGDNYHPDIDGHFNDAPDREEISLGLDSHGEPISHIIYRPGGPMDVDNEEASSDGDQHTPEVEGSLFFDDDDDDIRNGDGDDGGHRGPPSPPSSDDPGSESDGSEDSDNHHDDDDNQSQATQPNPGASNGGSPDGDDSGDDSSDDEEESDDEDADDDPINDDDEEGNEEHGHKNPNADVLQVLAEESVEWPEWNAECLDTCQPPWYSLARRFADYRNRFLFKRNELRECKRVNRNRVTGLNRQVRSLSHLVTVLKEAVREFYAANEANIQENERLVEENEALRSLLPEEELDDFPDPVPLRVEDMEASLHQDMRDQLPPDIKMYLRVWRRGPAKPRKTERLWPKAYTHWIRRGRHPDYNNWGDIYKLSCQEENMSWAFGKRTPPKTHPHLILCAPTVEQEQSAIIDESESERGGCTPQPYYRRECAQDEEQDMGPSALDLLFPKDRHFIMIKALQYVLVFDDEVVHAISRLDPFFEPKRVDRNCNNKVSLLHRFHIGREKISLTFGTIHPQELLAPLMVSKEWHLIGSSLFYGANKFAFSSIGEIGCKLQHLQHIELLWMGSQKLTYRIDQKGKYTSRRTHDLAYLPEACRLKTVAIHLPESSKQYMRRKHEPPQIVEFLAQKTASQPNFRRFRALRTLQGADYLYCLRGVREITFFDYDMWRDDGMKMPVRDWTFVRDINESVRRDKSVYDEHFSQLRYLAPLLNVQPSVQLAAQLEGFLNPGPQRMGLLSPPPDMYPQLQAALEQADGSENESDGDAGGGDSDEEMGGDTDDDDDDGSDGDDDDDDDGGGDGAADAHFNYQHLAADGHGCERDESPADLDEVAAELSDILSDDQSDSDSEQEQKEEVWSDNGQIIDLMSDDEDDNGPQYGRDRSTSLFVRSPPREHQPEFITKVESPSPPRATPPALANQDGITPLRETRADSSLFVSPTPYEALNPQAGDRSSPIDLTEHMGVSFSSPAPSSRSSSSSCSSGIKREWSFISVDDDDENDGDDEDEDQGFRLLGSFPKRPRLPDGDGDGDGAEMMAMREDLEEEFVLA</sequence>
<keyword evidence="1" id="KW-0175">Coiled coil</keyword>
<proteinExistence type="predicted"/>
<feature type="region of interest" description="Disordered" evidence="2">
    <location>
        <begin position="763"/>
        <end position="1057"/>
    </location>
</feature>
<evidence type="ECO:0000313" key="3">
    <source>
        <dbReference type="EMBL" id="EXM09508.1"/>
    </source>
</evidence>
<dbReference type="RefSeq" id="XP_031071597.1">
    <property type="nucleotide sequence ID" value="XM_031199560.1"/>
</dbReference>
<feature type="compositionally biased region" description="Low complexity" evidence="2">
    <location>
        <begin position="974"/>
        <end position="991"/>
    </location>
</feature>